<name>A0ABR3WPD9_9PEZI</name>
<protein>
    <recommendedName>
        <fullName evidence="3">Peptidase S8/S53 domain-containing protein</fullName>
    </recommendedName>
</protein>
<organism evidence="1 2">
    <name type="scientific">Diaporthe australafricana</name>
    <dbReference type="NCBI Taxonomy" id="127596"/>
    <lineage>
        <taxon>Eukaryota</taxon>
        <taxon>Fungi</taxon>
        <taxon>Dikarya</taxon>
        <taxon>Ascomycota</taxon>
        <taxon>Pezizomycotina</taxon>
        <taxon>Sordariomycetes</taxon>
        <taxon>Sordariomycetidae</taxon>
        <taxon>Diaporthales</taxon>
        <taxon>Diaporthaceae</taxon>
        <taxon>Diaporthe</taxon>
    </lineage>
</organism>
<evidence type="ECO:0000313" key="1">
    <source>
        <dbReference type="EMBL" id="KAL1865327.1"/>
    </source>
</evidence>
<reference evidence="1 2" key="1">
    <citation type="journal article" date="2024" name="IMA Fungus">
        <title>IMA Genome - F19 : A genome assembly and annotation guide to empower mycologists, including annotated draft genome sequences of Ceratocystis pirilliformis, Diaporthe australafricana, Fusarium ophioides, Paecilomyces lecythidis, and Sporothrix stenoceras.</title>
        <authorList>
            <person name="Aylward J."/>
            <person name="Wilson A.M."/>
            <person name="Visagie C.M."/>
            <person name="Spraker J."/>
            <person name="Barnes I."/>
            <person name="Buitendag C."/>
            <person name="Ceriani C."/>
            <person name="Del Mar Angel L."/>
            <person name="du Plessis D."/>
            <person name="Fuchs T."/>
            <person name="Gasser K."/>
            <person name="Kramer D."/>
            <person name="Li W."/>
            <person name="Munsamy K."/>
            <person name="Piso A."/>
            <person name="Price J.L."/>
            <person name="Sonnekus B."/>
            <person name="Thomas C."/>
            <person name="van der Nest A."/>
            <person name="van Dijk A."/>
            <person name="van Heerden A."/>
            <person name="van Vuuren N."/>
            <person name="Yilmaz N."/>
            <person name="Duong T.A."/>
            <person name="van der Merwe N.A."/>
            <person name="Wingfield M.J."/>
            <person name="Wingfield B.D."/>
        </authorList>
    </citation>
    <scope>NUCLEOTIDE SEQUENCE [LARGE SCALE GENOMIC DNA]</scope>
    <source>
        <strain evidence="1 2">CMW 18300</strain>
    </source>
</reference>
<evidence type="ECO:0000313" key="2">
    <source>
        <dbReference type="Proteomes" id="UP001583177"/>
    </source>
</evidence>
<keyword evidence="2" id="KW-1185">Reference proteome</keyword>
<gene>
    <name evidence="1" type="ORF">Daus18300_007217</name>
</gene>
<dbReference type="InterPro" id="IPR036852">
    <property type="entry name" value="Peptidase_S8/S53_dom_sf"/>
</dbReference>
<dbReference type="CDD" id="cd00306">
    <property type="entry name" value="Peptidases_S8_S53"/>
    <property type="match status" value="1"/>
</dbReference>
<dbReference type="EMBL" id="JAWRVE010000062">
    <property type="protein sequence ID" value="KAL1865327.1"/>
    <property type="molecule type" value="Genomic_DNA"/>
</dbReference>
<comment type="caution">
    <text evidence="1">The sequence shown here is derived from an EMBL/GenBank/DDBJ whole genome shotgun (WGS) entry which is preliminary data.</text>
</comment>
<evidence type="ECO:0008006" key="3">
    <source>
        <dbReference type="Google" id="ProtNLM"/>
    </source>
</evidence>
<dbReference type="SUPFAM" id="SSF52743">
    <property type="entry name" value="Subtilisin-like"/>
    <property type="match status" value="1"/>
</dbReference>
<accession>A0ABR3WPD9</accession>
<dbReference type="Gene3D" id="3.40.50.200">
    <property type="entry name" value="Peptidase S8/S53 domain"/>
    <property type="match status" value="1"/>
</dbReference>
<proteinExistence type="predicted"/>
<sequence length="366" mass="40070">MATIRTEDASDRLHLSLLSSPKDYNNANTGTYTYLEEAQGQGTWIVIINTGYNWELFPEEFGTPGDPRPIVLWNVPEAARNRDLEESEIVAGLHWPPDDNTDYGEPFEGVPEGHGTQTAILAGGMRTGAARRAGLYLIKAGGAVLNTDEDVVEEDICALSLILSLNHVVEKLRDHTLPPGKTVVVIDTLWNIHDMRTDGLGAEQNYKEWYDQVDWALEEIDRLGGVLVSVAAGNEGRQNPPGETGDFMPSVLSQRVGSPLVIVGAVNRGKDILLPDLSVEQKMLQSGTTFSAAIVAGQAACMLSDSITYQSIEWRKEDSKGNTVANRVKKLLAEEGKGSFQRVRKEEMLDPTSTWGQVNNNHCPDA</sequence>
<dbReference type="Proteomes" id="UP001583177">
    <property type="component" value="Unassembled WGS sequence"/>
</dbReference>